<accession>A0A8H7CRS5</accession>
<name>A0A8H7CRS5_9AGAR</name>
<dbReference type="EMBL" id="JACAZI010000013">
    <property type="protein sequence ID" value="KAF7345867.1"/>
    <property type="molecule type" value="Genomic_DNA"/>
</dbReference>
<dbReference type="Proteomes" id="UP000620124">
    <property type="component" value="Unassembled WGS sequence"/>
</dbReference>
<evidence type="ECO:0000313" key="2">
    <source>
        <dbReference type="EMBL" id="KAF7345867.1"/>
    </source>
</evidence>
<keyword evidence="3" id="KW-1185">Reference proteome</keyword>
<gene>
    <name evidence="2" type="ORF">MVEN_01608600</name>
</gene>
<evidence type="ECO:0000256" key="1">
    <source>
        <dbReference type="SAM" id="MobiDB-lite"/>
    </source>
</evidence>
<comment type="caution">
    <text evidence="2">The sequence shown here is derived from an EMBL/GenBank/DDBJ whole genome shotgun (WGS) entry which is preliminary data.</text>
</comment>
<reference evidence="2" key="1">
    <citation type="submission" date="2020-05" db="EMBL/GenBank/DDBJ databases">
        <title>Mycena genomes resolve the evolution of fungal bioluminescence.</title>
        <authorList>
            <person name="Tsai I.J."/>
        </authorList>
    </citation>
    <scope>NUCLEOTIDE SEQUENCE</scope>
    <source>
        <strain evidence="2">CCC161011</strain>
    </source>
</reference>
<feature type="compositionally biased region" description="Basic and acidic residues" evidence="1">
    <location>
        <begin position="1"/>
        <end position="21"/>
    </location>
</feature>
<evidence type="ECO:0000313" key="3">
    <source>
        <dbReference type="Proteomes" id="UP000620124"/>
    </source>
</evidence>
<protein>
    <submittedName>
        <fullName evidence="2">Uncharacterized protein</fullName>
    </submittedName>
</protein>
<organism evidence="2 3">
    <name type="scientific">Mycena venus</name>
    <dbReference type="NCBI Taxonomy" id="2733690"/>
    <lineage>
        <taxon>Eukaryota</taxon>
        <taxon>Fungi</taxon>
        <taxon>Dikarya</taxon>
        <taxon>Basidiomycota</taxon>
        <taxon>Agaricomycotina</taxon>
        <taxon>Agaricomycetes</taxon>
        <taxon>Agaricomycetidae</taxon>
        <taxon>Agaricales</taxon>
        <taxon>Marasmiineae</taxon>
        <taxon>Mycenaceae</taxon>
        <taxon>Mycena</taxon>
    </lineage>
</organism>
<dbReference type="AlphaFoldDB" id="A0A8H7CRS5"/>
<feature type="region of interest" description="Disordered" evidence="1">
    <location>
        <begin position="1"/>
        <end position="57"/>
    </location>
</feature>
<proteinExistence type="predicted"/>
<dbReference type="OrthoDB" id="3236341at2759"/>
<sequence length="353" mass="39130">MSNDQAIRDQIRQLRERHAEKNAQNPRKRPRDESSPVRGSDTENQFPSTPLPLSFTGNALVPRNITSTVINYAKKQKLRGDQLTQVDTFLADTQTVRDAKLYVGLLSLQNDLQKIIAAKPAYTVSPELKVNIKAYVAPVLLSPKLPAYKGDEPVGLVFNLVKKHRFDTPVGFEHNPADCGKIRSVVEEAFTQGRSKFKKLLSASVRIRRDKKFEMLPPEKHQNLYSLAQAFVNDTKCRINAGLVGRIALMRQVFMTHPDTDFWDQVDKRLAILREDADGDAEIIAETFDAYIDEDKEAHGNVEIVYQGTDDIQEEVDASIVAAGLIDAAITVNARDAGAAGTNGGDDEEGSAT</sequence>